<keyword evidence="4" id="KW-1185">Reference proteome</keyword>
<keyword evidence="1" id="KW-0812">Transmembrane</keyword>
<feature type="transmembrane region" description="Helical" evidence="1">
    <location>
        <begin position="55"/>
        <end position="78"/>
    </location>
</feature>
<reference evidence="2" key="3">
    <citation type="submission" date="2018-07" db="EMBL/GenBank/DDBJ databases">
        <title>WGS assembly of Glycine max.</title>
        <authorList>
            <person name="Schmutz J."/>
            <person name="Cannon S."/>
            <person name="Schlueter J."/>
            <person name="Ma J."/>
            <person name="Mitros T."/>
            <person name="Nelson W."/>
            <person name="Hyten D."/>
            <person name="Song Q."/>
            <person name="Thelen J."/>
            <person name="Cheng J."/>
            <person name="Xu D."/>
            <person name="Hellsten U."/>
            <person name="May G."/>
            <person name="Yu Y."/>
            <person name="Sakurai T."/>
            <person name="Umezawa T."/>
            <person name="Bhattacharyya M."/>
            <person name="Sandhu D."/>
            <person name="Valliyodan B."/>
            <person name="Lindquist E."/>
            <person name="Peto M."/>
            <person name="Grant D."/>
            <person name="Shu S."/>
            <person name="Goodstein D."/>
            <person name="Barry K."/>
            <person name="Futrell-Griggs M."/>
            <person name="Abernathy B."/>
            <person name="Du J."/>
            <person name="Tian Z."/>
            <person name="Zhu L."/>
            <person name="Gill N."/>
            <person name="Joshi T."/>
            <person name="Libault M."/>
            <person name="Sethuraman A."/>
            <person name="Zhang X."/>
            <person name="Shinozaki K."/>
            <person name="Nguyen H."/>
            <person name="Wing R."/>
            <person name="Cregan P."/>
            <person name="Specht J."/>
            <person name="Grimwood J."/>
            <person name="Rokhsar D."/>
            <person name="Stacey G."/>
            <person name="Shoemaker R."/>
            <person name="Jackson S."/>
        </authorList>
    </citation>
    <scope>NUCLEOTIDE SEQUENCE</scope>
    <source>
        <tissue evidence="2">Callus</tissue>
    </source>
</reference>
<evidence type="ECO:0000313" key="2">
    <source>
        <dbReference type="EMBL" id="KRG97936.1"/>
    </source>
</evidence>
<name>A0A0R0EVY9_SOYBN</name>
<proteinExistence type="predicted"/>
<protein>
    <submittedName>
        <fullName evidence="2 3">Uncharacterized protein</fullName>
    </submittedName>
</protein>
<dbReference type="Gramene" id="KRG97936">
    <property type="protein sequence ID" value="KRG97936"/>
    <property type="gene ID" value="GLYMA_18G040300"/>
</dbReference>
<dbReference type="Proteomes" id="UP000008827">
    <property type="component" value="Chromosome 18"/>
</dbReference>
<dbReference type="EnsemblPlants" id="KRG97936">
    <property type="protein sequence ID" value="KRG97936"/>
    <property type="gene ID" value="GLYMA_18G040300"/>
</dbReference>
<reference evidence="3" key="2">
    <citation type="submission" date="2018-02" db="UniProtKB">
        <authorList>
            <consortium name="EnsemblPlants"/>
        </authorList>
    </citation>
    <scope>IDENTIFICATION</scope>
    <source>
        <strain evidence="3">Williams 82</strain>
    </source>
</reference>
<dbReference type="InParanoid" id="A0A0R0EVY9"/>
<keyword evidence="1" id="KW-0472">Membrane</keyword>
<keyword evidence="1" id="KW-1133">Transmembrane helix</keyword>
<accession>A0A0R0EVY9</accession>
<evidence type="ECO:0000313" key="4">
    <source>
        <dbReference type="Proteomes" id="UP000008827"/>
    </source>
</evidence>
<evidence type="ECO:0000256" key="1">
    <source>
        <dbReference type="SAM" id="Phobius"/>
    </source>
</evidence>
<dbReference type="AlphaFoldDB" id="A0A0R0EVY9"/>
<reference evidence="2 3" key="1">
    <citation type="journal article" date="2010" name="Nature">
        <title>Genome sequence of the palaeopolyploid soybean.</title>
        <authorList>
            <person name="Schmutz J."/>
            <person name="Cannon S.B."/>
            <person name="Schlueter J."/>
            <person name="Ma J."/>
            <person name="Mitros T."/>
            <person name="Nelson W."/>
            <person name="Hyten D.L."/>
            <person name="Song Q."/>
            <person name="Thelen J.J."/>
            <person name="Cheng J."/>
            <person name="Xu D."/>
            <person name="Hellsten U."/>
            <person name="May G.D."/>
            <person name="Yu Y."/>
            <person name="Sakurai T."/>
            <person name="Umezawa T."/>
            <person name="Bhattacharyya M.K."/>
            <person name="Sandhu D."/>
            <person name="Valliyodan B."/>
            <person name="Lindquist E."/>
            <person name="Peto M."/>
            <person name="Grant D."/>
            <person name="Shu S."/>
            <person name="Goodstein D."/>
            <person name="Barry K."/>
            <person name="Futrell-Griggs M."/>
            <person name="Abernathy B."/>
            <person name="Du J."/>
            <person name="Tian Z."/>
            <person name="Zhu L."/>
            <person name="Gill N."/>
            <person name="Joshi T."/>
            <person name="Libault M."/>
            <person name="Sethuraman A."/>
            <person name="Zhang X.-C."/>
            <person name="Shinozaki K."/>
            <person name="Nguyen H.T."/>
            <person name="Wing R.A."/>
            <person name="Cregan P."/>
            <person name="Specht J."/>
            <person name="Grimwood J."/>
            <person name="Rokhsar D."/>
            <person name="Stacey G."/>
            <person name="Shoemaker R.C."/>
            <person name="Jackson S.A."/>
        </authorList>
    </citation>
    <scope>NUCLEOTIDE SEQUENCE [LARGE SCALE GENOMIC DNA]</scope>
    <source>
        <strain evidence="3">cv. Williams 82</strain>
        <tissue evidence="2">Callus</tissue>
    </source>
</reference>
<dbReference type="EMBL" id="CM000851">
    <property type="protein sequence ID" value="KRG97936.1"/>
    <property type="molecule type" value="Genomic_DNA"/>
</dbReference>
<organism evidence="2">
    <name type="scientific">Glycine max</name>
    <name type="common">Soybean</name>
    <name type="synonym">Glycine hispida</name>
    <dbReference type="NCBI Taxonomy" id="3847"/>
    <lineage>
        <taxon>Eukaryota</taxon>
        <taxon>Viridiplantae</taxon>
        <taxon>Streptophyta</taxon>
        <taxon>Embryophyta</taxon>
        <taxon>Tracheophyta</taxon>
        <taxon>Spermatophyta</taxon>
        <taxon>Magnoliopsida</taxon>
        <taxon>eudicotyledons</taxon>
        <taxon>Gunneridae</taxon>
        <taxon>Pentapetalae</taxon>
        <taxon>rosids</taxon>
        <taxon>fabids</taxon>
        <taxon>Fabales</taxon>
        <taxon>Fabaceae</taxon>
        <taxon>Papilionoideae</taxon>
        <taxon>50 kb inversion clade</taxon>
        <taxon>NPAAA clade</taxon>
        <taxon>indigoferoid/millettioid clade</taxon>
        <taxon>Phaseoleae</taxon>
        <taxon>Glycine</taxon>
        <taxon>Glycine subgen. Soja</taxon>
    </lineage>
</organism>
<sequence length="81" mass="9460">MTIKEVNQPSSLLAYAEVIMEPIERPKKVDRIGVTLMYSSVRRPRDRSPKARSHFETFVICISDIDFSIFFMSTYLLFKIV</sequence>
<evidence type="ECO:0000313" key="3">
    <source>
        <dbReference type="EnsemblPlants" id="KRG97936"/>
    </source>
</evidence>
<gene>
    <name evidence="2" type="ORF">GLYMA_18G040300</name>
</gene>